<accession>A0AA86JIV0</accession>
<feature type="region of interest" description="Disordered" evidence="1">
    <location>
        <begin position="1"/>
        <end position="23"/>
    </location>
</feature>
<gene>
    <name evidence="2" type="ORF">CNEO_43551</name>
</gene>
<reference evidence="2" key="1">
    <citation type="submission" date="2021-10" db="EMBL/GenBank/DDBJ databases">
        <authorList>
            <person name="Mesa V."/>
        </authorList>
    </citation>
    <scope>NUCLEOTIDE SEQUENCE</scope>
    <source>
        <strain evidence="2">CC3_PB</strain>
    </source>
</reference>
<proteinExistence type="predicted"/>
<evidence type="ECO:0000256" key="1">
    <source>
        <dbReference type="SAM" id="MobiDB-lite"/>
    </source>
</evidence>
<evidence type="ECO:0000313" key="3">
    <source>
        <dbReference type="Proteomes" id="UP000789738"/>
    </source>
</evidence>
<sequence>MSPDAVDSLDDDSDFESDGDDDVLPQDIKVIDISTPKTKLNTLFFIK</sequence>
<evidence type="ECO:0000313" key="2">
    <source>
        <dbReference type="EMBL" id="CAG9708340.1"/>
    </source>
</evidence>
<dbReference type="AlphaFoldDB" id="A0AA86JIV0"/>
<protein>
    <submittedName>
        <fullName evidence="2">Uncharacterized protein</fullName>
    </submittedName>
</protein>
<feature type="compositionally biased region" description="Acidic residues" evidence="1">
    <location>
        <begin position="7"/>
        <end position="23"/>
    </location>
</feature>
<comment type="caution">
    <text evidence="2">The sequence shown here is derived from an EMBL/GenBank/DDBJ whole genome shotgun (WGS) entry which is preliminary data.</text>
</comment>
<name>A0AA86JIV0_9CLOT</name>
<organism evidence="2 3">
    <name type="scientific">Clostridium neonatale</name>
    <dbReference type="NCBI Taxonomy" id="137838"/>
    <lineage>
        <taxon>Bacteria</taxon>
        <taxon>Bacillati</taxon>
        <taxon>Bacillota</taxon>
        <taxon>Clostridia</taxon>
        <taxon>Eubacteriales</taxon>
        <taxon>Clostridiaceae</taxon>
        <taxon>Clostridium</taxon>
    </lineage>
</organism>
<dbReference type="EMBL" id="CAKJVE010000004">
    <property type="protein sequence ID" value="CAG9708340.1"/>
    <property type="molecule type" value="Genomic_DNA"/>
</dbReference>
<dbReference type="Proteomes" id="UP000789738">
    <property type="component" value="Unassembled WGS sequence"/>
</dbReference>